<accession>N6Z4M2</accession>
<sequence>MDHQVVVLFHLLCAILFVGAVAMEVLILEPVRKLIGDEVFQRVEFYLFRRIRRTYPLAVIPLYITGFYMYFGYVENSGGFESFISTSFGMLLTAKMTMALGLLTIFATSPFVFMQPRSRSAVGHLKHFLIVTGGPEDFRIDRFELMHYLALGFGLGIVLLAKLMFML</sequence>
<dbReference type="PIRSF" id="PIRSF015875">
    <property type="entry name" value="UCP015875"/>
    <property type="match status" value="1"/>
</dbReference>
<evidence type="ECO:0000313" key="3">
    <source>
        <dbReference type="Proteomes" id="UP000013047"/>
    </source>
</evidence>
<keyword evidence="1" id="KW-0812">Transmembrane</keyword>
<dbReference type="InterPro" id="IPR007418">
    <property type="entry name" value="DUF474"/>
</dbReference>
<organism evidence="2 3">
    <name type="scientific">Thauera phenylacetica B4P</name>
    <dbReference type="NCBI Taxonomy" id="1234382"/>
    <lineage>
        <taxon>Bacteria</taxon>
        <taxon>Pseudomonadati</taxon>
        <taxon>Pseudomonadota</taxon>
        <taxon>Betaproteobacteria</taxon>
        <taxon>Rhodocyclales</taxon>
        <taxon>Zoogloeaceae</taxon>
        <taxon>Thauera</taxon>
    </lineage>
</organism>
<keyword evidence="3" id="KW-1185">Reference proteome</keyword>
<dbReference type="RefSeq" id="WP_004355796.1">
    <property type="nucleotide sequence ID" value="NZ_AMXF01000004.1"/>
</dbReference>
<evidence type="ECO:0008006" key="4">
    <source>
        <dbReference type="Google" id="ProtNLM"/>
    </source>
</evidence>
<feature type="transmembrane region" description="Helical" evidence="1">
    <location>
        <begin position="145"/>
        <end position="165"/>
    </location>
</feature>
<proteinExistence type="predicted"/>
<evidence type="ECO:0000256" key="1">
    <source>
        <dbReference type="SAM" id="Phobius"/>
    </source>
</evidence>
<evidence type="ECO:0000313" key="2">
    <source>
        <dbReference type="EMBL" id="ENO98830.1"/>
    </source>
</evidence>
<dbReference type="EMBL" id="AMXF01000004">
    <property type="protein sequence ID" value="ENO98830.1"/>
    <property type="molecule type" value="Genomic_DNA"/>
</dbReference>
<comment type="caution">
    <text evidence="2">The sequence shown here is derived from an EMBL/GenBank/DDBJ whole genome shotgun (WGS) entry which is preliminary data.</text>
</comment>
<feature type="transmembrane region" description="Helical" evidence="1">
    <location>
        <begin position="93"/>
        <end position="113"/>
    </location>
</feature>
<keyword evidence="1" id="KW-0472">Membrane</keyword>
<feature type="transmembrane region" description="Helical" evidence="1">
    <location>
        <begin position="6"/>
        <end position="28"/>
    </location>
</feature>
<dbReference type="OrthoDB" id="5955722at2"/>
<protein>
    <recommendedName>
        <fullName evidence="4">Copper resistance protein D domain-containing protein</fullName>
    </recommendedName>
</protein>
<gene>
    <name evidence="2" type="ORF">C667_01738</name>
</gene>
<reference evidence="2 3" key="1">
    <citation type="submission" date="2012-09" db="EMBL/GenBank/DDBJ databases">
        <title>Draft Genome Sequences of 6 Strains from Genus Thauera.</title>
        <authorList>
            <person name="Liu B."/>
            <person name="Shapleigh J.P."/>
            <person name="Frostegard A.H."/>
        </authorList>
    </citation>
    <scope>NUCLEOTIDE SEQUENCE [LARGE SCALE GENOMIC DNA]</scope>
    <source>
        <strain evidence="2 3">B4P</strain>
    </source>
</reference>
<dbReference type="AlphaFoldDB" id="N6Z4M2"/>
<feature type="transmembrane region" description="Helical" evidence="1">
    <location>
        <begin position="55"/>
        <end position="73"/>
    </location>
</feature>
<dbReference type="Proteomes" id="UP000013047">
    <property type="component" value="Unassembled WGS sequence"/>
</dbReference>
<name>N6Z4M2_9RHOO</name>
<keyword evidence="1" id="KW-1133">Transmembrane helix</keyword>